<dbReference type="Proteomes" id="UP000324585">
    <property type="component" value="Unassembled WGS sequence"/>
</dbReference>
<dbReference type="AlphaFoldDB" id="A0A5J4Z4M4"/>
<name>A0A5J4Z4M4_PORPP</name>
<dbReference type="SUPFAM" id="SSF48403">
    <property type="entry name" value="Ankyrin repeat"/>
    <property type="match status" value="1"/>
</dbReference>
<feature type="repeat" description="ANK" evidence="3">
    <location>
        <begin position="35"/>
        <end position="67"/>
    </location>
</feature>
<proteinExistence type="predicted"/>
<dbReference type="PROSITE" id="PS50088">
    <property type="entry name" value="ANK_REPEAT"/>
    <property type="match status" value="5"/>
</dbReference>
<dbReference type="Pfam" id="PF00023">
    <property type="entry name" value="Ank"/>
    <property type="match status" value="1"/>
</dbReference>
<evidence type="ECO:0000313" key="5">
    <source>
        <dbReference type="Proteomes" id="UP000324585"/>
    </source>
</evidence>
<feature type="repeat" description="ANK" evidence="3">
    <location>
        <begin position="173"/>
        <end position="205"/>
    </location>
</feature>
<accession>A0A5J4Z4M4</accession>
<feature type="repeat" description="ANK" evidence="3">
    <location>
        <begin position="68"/>
        <end position="100"/>
    </location>
</feature>
<dbReference type="Pfam" id="PF12796">
    <property type="entry name" value="Ank_2"/>
    <property type="match status" value="2"/>
</dbReference>
<dbReference type="PANTHER" id="PTHR24173:SF74">
    <property type="entry name" value="ANKYRIN REPEAT DOMAIN-CONTAINING PROTEIN 16"/>
    <property type="match status" value="1"/>
</dbReference>
<organism evidence="4 5">
    <name type="scientific">Porphyridium purpureum</name>
    <name type="common">Red alga</name>
    <name type="synonym">Porphyridium cruentum</name>
    <dbReference type="NCBI Taxonomy" id="35688"/>
    <lineage>
        <taxon>Eukaryota</taxon>
        <taxon>Rhodophyta</taxon>
        <taxon>Bangiophyceae</taxon>
        <taxon>Porphyridiales</taxon>
        <taxon>Porphyridiaceae</taxon>
        <taxon>Porphyridium</taxon>
    </lineage>
</organism>
<keyword evidence="2 3" id="KW-0040">ANK repeat</keyword>
<evidence type="ECO:0000256" key="1">
    <source>
        <dbReference type="ARBA" id="ARBA00022737"/>
    </source>
</evidence>
<dbReference type="EMBL" id="VRMN01000001">
    <property type="protein sequence ID" value="KAA8498949.1"/>
    <property type="molecule type" value="Genomic_DNA"/>
</dbReference>
<protein>
    <submittedName>
        <fullName evidence="4">Ankyrin-1</fullName>
    </submittedName>
</protein>
<dbReference type="Gene3D" id="1.25.40.20">
    <property type="entry name" value="Ankyrin repeat-containing domain"/>
    <property type="match status" value="2"/>
</dbReference>
<dbReference type="PROSITE" id="PS50297">
    <property type="entry name" value="ANK_REP_REGION"/>
    <property type="match status" value="5"/>
</dbReference>
<comment type="caution">
    <text evidence="4">The sequence shown here is derived from an EMBL/GenBank/DDBJ whole genome shotgun (WGS) entry which is preliminary data.</text>
</comment>
<sequence length="232" mass="25362">MSDALITALTELDLQRVEAVIRGNPDSVNGEIRFRNMTPLHCAAWLDFPQAVKLLLSHGADPHKKTQGEMTPLHYAVSANDPSSTLMLLEAGAGVDAESSSKLTPLHAAAANGRKDNVIILLERGADLRRAEELRKKTALHFAVEHNHPDVVDVLLERMAQSRVGDVNAVDVDDWTPLHLASRFNLTEIARKLVEAGAEADIMNKAGETALDVASFYTNTEMFVYLFLSILG</sequence>
<reference evidence="5" key="1">
    <citation type="journal article" date="2019" name="Nat. Commun.">
        <title>Expansion of phycobilisome linker gene families in mesophilic red algae.</title>
        <authorList>
            <person name="Lee J."/>
            <person name="Kim D."/>
            <person name="Bhattacharya D."/>
            <person name="Yoon H.S."/>
        </authorList>
    </citation>
    <scope>NUCLEOTIDE SEQUENCE [LARGE SCALE GENOMIC DNA]</scope>
    <source>
        <strain evidence="5">CCMP 1328</strain>
    </source>
</reference>
<dbReference type="SMART" id="SM00248">
    <property type="entry name" value="ANK"/>
    <property type="match status" value="5"/>
</dbReference>
<evidence type="ECO:0000313" key="4">
    <source>
        <dbReference type="EMBL" id="KAA8498949.1"/>
    </source>
</evidence>
<dbReference type="InterPro" id="IPR036770">
    <property type="entry name" value="Ankyrin_rpt-contain_sf"/>
</dbReference>
<dbReference type="InterPro" id="IPR002110">
    <property type="entry name" value="Ankyrin_rpt"/>
</dbReference>
<keyword evidence="1" id="KW-0677">Repeat</keyword>
<dbReference type="OMA" id="IHYACEK"/>
<feature type="repeat" description="ANK" evidence="3">
    <location>
        <begin position="101"/>
        <end position="133"/>
    </location>
</feature>
<evidence type="ECO:0000256" key="2">
    <source>
        <dbReference type="ARBA" id="ARBA00023043"/>
    </source>
</evidence>
<keyword evidence="5" id="KW-1185">Reference proteome</keyword>
<dbReference type="PANTHER" id="PTHR24173">
    <property type="entry name" value="ANKYRIN REPEAT CONTAINING"/>
    <property type="match status" value="1"/>
</dbReference>
<dbReference type="OrthoDB" id="194358at2759"/>
<gene>
    <name evidence="4" type="ORF">FVE85_6534</name>
</gene>
<feature type="repeat" description="ANK" evidence="3">
    <location>
        <begin position="135"/>
        <end position="167"/>
    </location>
</feature>
<evidence type="ECO:0000256" key="3">
    <source>
        <dbReference type="PROSITE-ProRule" id="PRU00023"/>
    </source>
</evidence>